<proteinExistence type="predicted"/>
<dbReference type="OrthoDB" id="3687827at2"/>
<dbReference type="InterPro" id="IPR035965">
    <property type="entry name" value="PAS-like_dom_sf"/>
</dbReference>
<dbReference type="NCBIfam" id="TIGR00229">
    <property type="entry name" value="sensory_box"/>
    <property type="match status" value="1"/>
</dbReference>
<accession>A0A1K1SPN7</accession>
<dbReference type="Gene3D" id="3.30.450.20">
    <property type="entry name" value="PAS domain"/>
    <property type="match status" value="1"/>
</dbReference>
<evidence type="ECO:0000259" key="2">
    <source>
        <dbReference type="PROSITE" id="PS50112"/>
    </source>
</evidence>
<dbReference type="RefSeq" id="WP_072479713.1">
    <property type="nucleotide sequence ID" value="NZ_FPJG01000006.1"/>
</dbReference>
<dbReference type="SUPFAM" id="SSF55785">
    <property type="entry name" value="PYP-like sensor domain (PAS domain)"/>
    <property type="match status" value="1"/>
</dbReference>
<evidence type="ECO:0000313" key="4">
    <source>
        <dbReference type="Proteomes" id="UP000182740"/>
    </source>
</evidence>
<name>A0A1K1SPN7_9PSEU</name>
<organism evidence="3 4">
    <name type="scientific">Amycolatopsis australiensis</name>
    <dbReference type="NCBI Taxonomy" id="546364"/>
    <lineage>
        <taxon>Bacteria</taxon>
        <taxon>Bacillati</taxon>
        <taxon>Actinomycetota</taxon>
        <taxon>Actinomycetes</taxon>
        <taxon>Pseudonocardiales</taxon>
        <taxon>Pseudonocardiaceae</taxon>
        <taxon>Amycolatopsis</taxon>
    </lineage>
</organism>
<keyword evidence="4" id="KW-1185">Reference proteome</keyword>
<dbReference type="PROSITE" id="PS50112">
    <property type="entry name" value="PAS"/>
    <property type="match status" value="1"/>
</dbReference>
<sequence length="178" mass="18561">MATHAVLVVDADGVIRQWDAGAEQLLGHPAADAVGQTLDLIVPAQLQAAHWAGFRRAMAAPKVKDLAADIPVRCADGEIRTFAGRLLALSDGLGVALGAMAIFTDAGSTGVRPFGQRNGRAQYVFDTSGAAPSLATSCVTTTLPCATSFTCKPQVPAEQRPGLFRRRRGPARTLHSSG</sequence>
<feature type="domain" description="PAS" evidence="2">
    <location>
        <begin position="1"/>
        <end position="43"/>
    </location>
</feature>
<reference evidence="4" key="1">
    <citation type="submission" date="2016-11" db="EMBL/GenBank/DDBJ databases">
        <authorList>
            <person name="Varghese N."/>
            <person name="Submissions S."/>
        </authorList>
    </citation>
    <scope>NUCLEOTIDE SEQUENCE [LARGE SCALE GENOMIC DNA]</scope>
    <source>
        <strain evidence="4">DSM 44671</strain>
    </source>
</reference>
<dbReference type="STRING" id="546364.SAMN04489730_6373"/>
<dbReference type="InterPro" id="IPR000014">
    <property type="entry name" value="PAS"/>
</dbReference>
<dbReference type="Pfam" id="PF08448">
    <property type="entry name" value="PAS_4"/>
    <property type="match status" value="1"/>
</dbReference>
<dbReference type="EMBL" id="FPJG01000006">
    <property type="protein sequence ID" value="SFW86376.1"/>
    <property type="molecule type" value="Genomic_DNA"/>
</dbReference>
<gene>
    <name evidence="3" type="ORF">SAMN04489730_6373</name>
</gene>
<feature type="region of interest" description="Disordered" evidence="1">
    <location>
        <begin position="159"/>
        <end position="178"/>
    </location>
</feature>
<dbReference type="AlphaFoldDB" id="A0A1K1SPN7"/>
<evidence type="ECO:0000313" key="3">
    <source>
        <dbReference type="EMBL" id="SFW86376.1"/>
    </source>
</evidence>
<dbReference type="InterPro" id="IPR013656">
    <property type="entry name" value="PAS_4"/>
</dbReference>
<dbReference type="Proteomes" id="UP000182740">
    <property type="component" value="Unassembled WGS sequence"/>
</dbReference>
<dbReference type="CDD" id="cd00130">
    <property type="entry name" value="PAS"/>
    <property type="match status" value="1"/>
</dbReference>
<evidence type="ECO:0000256" key="1">
    <source>
        <dbReference type="SAM" id="MobiDB-lite"/>
    </source>
</evidence>
<protein>
    <submittedName>
        <fullName evidence="3">PAS domain S-box-containing protein</fullName>
    </submittedName>
</protein>